<protein>
    <recommendedName>
        <fullName evidence="3">Telomerase catalytic subunit</fullName>
    </recommendedName>
</protein>
<proteinExistence type="predicted"/>
<dbReference type="RefSeq" id="XP_004996452.1">
    <property type="nucleotide sequence ID" value="XM_004996395.1"/>
</dbReference>
<dbReference type="EMBL" id="GL832960">
    <property type="protein sequence ID" value="EGD82269.1"/>
    <property type="molecule type" value="Genomic_DNA"/>
</dbReference>
<reference evidence="1" key="1">
    <citation type="submission" date="2009-08" db="EMBL/GenBank/DDBJ databases">
        <title>Annotation of Salpingoeca rosetta.</title>
        <authorList>
            <consortium name="The Broad Institute Genome Sequencing Platform"/>
            <person name="Russ C."/>
            <person name="Cuomo C."/>
            <person name="Burger G."/>
            <person name="Gray M.W."/>
            <person name="Holland P.W.H."/>
            <person name="King N."/>
            <person name="Lang F.B.F."/>
            <person name="Roger A.J."/>
            <person name="Ruiz-Trillo I."/>
            <person name="Young S.K."/>
            <person name="Zeng Q."/>
            <person name="Gargeya S."/>
            <person name="Alvarado L."/>
            <person name="Berlin A."/>
            <person name="Chapman S.B."/>
            <person name="Chen Z."/>
            <person name="Freedman E."/>
            <person name="Gellesch M."/>
            <person name="Goldberg J."/>
            <person name="Griggs A."/>
            <person name="Gujja S."/>
            <person name="Heilman E."/>
            <person name="Heiman D."/>
            <person name="Howarth C."/>
            <person name="Mehta T."/>
            <person name="Neiman D."/>
            <person name="Pearson M."/>
            <person name="Roberts A."/>
            <person name="Saif S."/>
            <person name="Shea T."/>
            <person name="Shenoy N."/>
            <person name="Sisk P."/>
            <person name="Stolte C."/>
            <person name="Sykes S."/>
            <person name="White J."/>
            <person name="Yandava C."/>
            <person name="Haas B."/>
            <person name="Nusbaum C."/>
            <person name="Birren B."/>
        </authorList>
    </citation>
    <scope>NUCLEOTIDE SEQUENCE [LARGE SCALE GENOMIC DNA]</scope>
    <source>
        <strain evidence="1">ATCC 50818</strain>
    </source>
</reference>
<dbReference type="Proteomes" id="UP000007799">
    <property type="component" value="Unassembled WGS sequence"/>
</dbReference>
<dbReference type="AlphaFoldDB" id="F2U3S5"/>
<dbReference type="KEGG" id="sre:PTSG_02939"/>
<dbReference type="GeneID" id="16077037"/>
<evidence type="ECO:0008006" key="3">
    <source>
        <dbReference type="Google" id="ProtNLM"/>
    </source>
</evidence>
<evidence type="ECO:0000313" key="2">
    <source>
        <dbReference type="Proteomes" id="UP000007799"/>
    </source>
</evidence>
<organism evidence="2">
    <name type="scientific">Salpingoeca rosetta (strain ATCC 50818 / BSB-021)</name>
    <dbReference type="NCBI Taxonomy" id="946362"/>
    <lineage>
        <taxon>Eukaryota</taxon>
        <taxon>Choanoflagellata</taxon>
        <taxon>Craspedida</taxon>
        <taxon>Salpingoecidae</taxon>
        <taxon>Salpingoeca</taxon>
    </lineage>
</organism>
<sequence>MVVAEHCVRRRARAVLARLAGPEPQQLRKKRRLFLHFRHLACVSPAAQPSSSTAAPHLHHGRANPRCPVFDQAAARMPSLSSLPYILQRVLIDLFESCQSPTHVLCLGFRRSTGGDDKGSIKAVLEIQAVFSNTLHATIKSKPWRALHAALGDYTIFYIFRYMFVFQRLHNNCLLQLSCPSLGLSARSQMRIEDPNEQTTATTRPPTSSSSSAFVQAMTAMTTATARSKMFYAFNLSERMPADHPLLKDGSCGTGTEIKKYVSSGNLEKKNVREL</sequence>
<dbReference type="InParanoid" id="F2U3S5"/>
<keyword evidence="2" id="KW-1185">Reference proteome</keyword>
<name>F2U3S5_SALR5</name>
<gene>
    <name evidence="1" type="ORF">PTSG_02939</name>
</gene>
<accession>F2U3S5</accession>
<evidence type="ECO:0000313" key="1">
    <source>
        <dbReference type="EMBL" id="EGD82269.1"/>
    </source>
</evidence>